<sequence>MDVDPDLDANADFELIFLKVILVFLNFGYVLDLAEYLRLNTWSEDFFVCGRLADHQ</sequence>
<reference evidence="2 3" key="1">
    <citation type="submission" date="2020-09" db="EMBL/GenBank/DDBJ databases">
        <title>De no assembly of potato wild relative species, Solanum commersonii.</title>
        <authorList>
            <person name="Cho K."/>
        </authorList>
    </citation>
    <scope>NUCLEOTIDE SEQUENCE [LARGE SCALE GENOMIC DNA]</scope>
    <source>
        <strain evidence="2">LZ3.2</strain>
        <tissue evidence="2">Leaf</tissue>
    </source>
</reference>
<gene>
    <name evidence="2" type="ORF">H5410_016017</name>
</gene>
<feature type="transmembrane region" description="Helical" evidence="1">
    <location>
        <begin position="15"/>
        <end position="34"/>
    </location>
</feature>
<comment type="caution">
    <text evidence="2">The sequence shown here is derived from an EMBL/GenBank/DDBJ whole genome shotgun (WGS) entry which is preliminary data.</text>
</comment>
<keyword evidence="3" id="KW-1185">Reference proteome</keyword>
<dbReference type="AlphaFoldDB" id="A0A9J5ZVB3"/>
<dbReference type="Proteomes" id="UP000824120">
    <property type="component" value="Chromosome 3"/>
</dbReference>
<keyword evidence="1" id="KW-0472">Membrane</keyword>
<protein>
    <submittedName>
        <fullName evidence="2">Uncharacterized protein</fullName>
    </submittedName>
</protein>
<keyword evidence="1" id="KW-0812">Transmembrane</keyword>
<evidence type="ECO:0000313" key="3">
    <source>
        <dbReference type="Proteomes" id="UP000824120"/>
    </source>
</evidence>
<keyword evidence="1" id="KW-1133">Transmembrane helix</keyword>
<evidence type="ECO:0000313" key="2">
    <source>
        <dbReference type="EMBL" id="KAG5616193.1"/>
    </source>
</evidence>
<name>A0A9J5ZVB3_SOLCO</name>
<dbReference type="EMBL" id="JACXVP010000003">
    <property type="protein sequence ID" value="KAG5616193.1"/>
    <property type="molecule type" value="Genomic_DNA"/>
</dbReference>
<accession>A0A9J5ZVB3</accession>
<proteinExistence type="predicted"/>
<evidence type="ECO:0000256" key="1">
    <source>
        <dbReference type="SAM" id="Phobius"/>
    </source>
</evidence>
<organism evidence="2 3">
    <name type="scientific">Solanum commersonii</name>
    <name type="common">Commerson's wild potato</name>
    <name type="synonym">Commerson's nightshade</name>
    <dbReference type="NCBI Taxonomy" id="4109"/>
    <lineage>
        <taxon>Eukaryota</taxon>
        <taxon>Viridiplantae</taxon>
        <taxon>Streptophyta</taxon>
        <taxon>Embryophyta</taxon>
        <taxon>Tracheophyta</taxon>
        <taxon>Spermatophyta</taxon>
        <taxon>Magnoliopsida</taxon>
        <taxon>eudicotyledons</taxon>
        <taxon>Gunneridae</taxon>
        <taxon>Pentapetalae</taxon>
        <taxon>asterids</taxon>
        <taxon>lamiids</taxon>
        <taxon>Solanales</taxon>
        <taxon>Solanaceae</taxon>
        <taxon>Solanoideae</taxon>
        <taxon>Solaneae</taxon>
        <taxon>Solanum</taxon>
    </lineage>
</organism>